<organism evidence="4 5">
    <name type="scientific">Actinomadura meridiana</name>
    <dbReference type="NCBI Taxonomy" id="559626"/>
    <lineage>
        <taxon>Bacteria</taxon>
        <taxon>Bacillati</taxon>
        <taxon>Actinomycetota</taxon>
        <taxon>Actinomycetes</taxon>
        <taxon>Streptosporangiales</taxon>
        <taxon>Thermomonosporaceae</taxon>
        <taxon>Actinomadura</taxon>
    </lineage>
</organism>
<evidence type="ECO:0000313" key="5">
    <source>
        <dbReference type="Proteomes" id="UP001501710"/>
    </source>
</evidence>
<protein>
    <submittedName>
        <fullName evidence="4">NAD(P)-binding domain-containing protein</fullName>
    </submittedName>
</protein>
<dbReference type="RefSeq" id="WP_344892717.1">
    <property type="nucleotide sequence ID" value="NZ_BAABAS010000004.1"/>
</dbReference>
<dbReference type="Pfam" id="PF03807">
    <property type="entry name" value="F420_oxidored"/>
    <property type="match status" value="1"/>
</dbReference>
<evidence type="ECO:0000313" key="4">
    <source>
        <dbReference type="EMBL" id="GAA4228330.1"/>
    </source>
</evidence>
<name>A0ABP8BW87_9ACTN</name>
<keyword evidence="5" id="KW-1185">Reference proteome</keyword>
<evidence type="ECO:0000259" key="3">
    <source>
        <dbReference type="Pfam" id="PF03807"/>
    </source>
</evidence>
<feature type="signal peptide" evidence="2">
    <location>
        <begin position="1"/>
        <end position="17"/>
    </location>
</feature>
<dbReference type="Proteomes" id="UP001501710">
    <property type="component" value="Unassembled WGS sequence"/>
</dbReference>
<dbReference type="SUPFAM" id="SSF51735">
    <property type="entry name" value="NAD(P)-binding Rossmann-fold domains"/>
    <property type="match status" value="1"/>
</dbReference>
<dbReference type="InterPro" id="IPR051267">
    <property type="entry name" value="STEAP_metalloreductase"/>
</dbReference>
<keyword evidence="1" id="KW-0560">Oxidoreductase</keyword>
<dbReference type="InterPro" id="IPR036291">
    <property type="entry name" value="NAD(P)-bd_dom_sf"/>
</dbReference>
<comment type="caution">
    <text evidence="4">The sequence shown here is derived from an EMBL/GenBank/DDBJ whole genome shotgun (WGS) entry which is preliminary data.</text>
</comment>
<dbReference type="EMBL" id="BAABAS010000004">
    <property type="protein sequence ID" value="GAA4228330.1"/>
    <property type="molecule type" value="Genomic_DNA"/>
</dbReference>
<feature type="chain" id="PRO_5045243645" evidence="2">
    <location>
        <begin position="18"/>
        <end position="212"/>
    </location>
</feature>
<keyword evidence="2" id="KW-0732">Signal</keyword>
<dbReference type="PANTHER" id="PTHR14239">
    <property type="entry name" value="DUDULIN-RELATED"/>
    <property type="match status" value="1"/>
</dbReference>
<proteinExistence type="predicted"/>
<sequence length="212" mass="21367">MTNIAILGSGRVGGALAAAFAAAGHAVTLGSRDVAAASAAWDGKPVAVAEPAAAIASAQVVVNATPGDSSVVRLGALRDALAGKILVDVANATEHGPDGMPGGLVYPGSSLAEHLQEALPDTRVVKTLNTMVFTVMVDPNSLKSTPTAFLSGDDADAKATVRELLGDLGWPADQVEDLGGVATARAPEAIMLIVPSIFRNHGMIPFALTVAR</sequence>
<feature type="domain" description="Pyrroline-5-carboxylate reductase catalytic N-terminal" evidence="3">
    <location>
        <begin position="4"/>
        <end position="91"/>
    </location>
</feature>
<dbReference type="Gene3D" id="3.40.50.720">
    <property type="entry name" value="NAD(P)-binding Rossmann-like Domain"/>
    <property type="match status" value="1"/>
</dbReference>
<evidence type="ECO:0000256" key="2">
    <source>
        <dbReference type="SAM" id="SignalP"/>
    </source>
</evidence>
<dbReference type="InterPro" id="IPR028939">
    <property type="entry name" value="P5C_Rdtase_cat_N"/>
</dbReference>
<evidence type="ECO:0000256" key="1">
    <source>
        <dbReference type="ARBA" id="ARBA00023002"/>
    </source>
</evidence>
<reference evidence="5" key="1">
    <citation type="journal article" date="2019" name="Int. J. Syst. Evol. Microbiol.">
        <title>The Global Catalogue of Microorganisms (GCM) 10K type strain sequencing project: providing services to taxonomists for standard genome sequencing and annotation.</title>
        <authorList>
            <consortium name="The Broad Institute Genomics Platform"/>
            <consortium name="The Broad Institute Genome Sequencing Center for Infectious Disease"/>
            <person name="Wu L."/>
            <person name="Ma J."/>
        </authorList>
    </citation>
    <scope>NUCLEOTIDE SEQUENCE [LARGE SCALE GENOMIC DNA]</scope>
    <source>
        <strain evidence="5">JCM 17440</strain>
    </source>
</reference>
<gene>
    <name evidence="4" type="ORF">GCM10022254_18220</name>
</gene>
<accession>A0ABP8BW87</accession>